<feature type="transmembrane region" description="Helical" evidence="1">
    <location>
        <begin position="151"/>
        <end position="174"/>
    </location>
</feature>
<dbReference type="RefSeq" id="WP_168804062.1">
    <property type="nucleotide sequence ID" value="NZ_CP051205.1"/>
</dbReference>
<feature type="transmembrane region" description="Helical" evidence="1">
    <location>
        <begin position="28"/>
        <end position="49"/>
    </location>
</feature>
<proteinExistence type="predicted"/>
<keyword evidence="1" id="KW-1133">Transmembrane helix</keyword>
<feature type="transmembrane region" description="Helical" evidence="1">
    <location>
        <begin position="186"/>
        <end position="207"/>
    </location>
</feature>
<feature type="transmembrane region" description="Helical" evidence="1">
    <location>
        <begin position="86"/>
        <end position="107"/>
    </location>
</feature>
<keyword evidence="1" id="KW-0472">Membrane</keyword>
<organism evidence="2 3">
    <name type="scientific">Chitinophaga oryzae</name>
    <dbReference type="NCBI Taxonomy" id="2725414"/>
    <lineage>
        <taxon>Bacteria</taxon>
        <taxon>Pseudomonadati</taxon>
        <taxon>Bacteroidota</taxon>
        <taxon>Chitinophagia</taxon>
        <taxon>Chitinophagales</taxon>
        <taxon>Chitinophagaceae</taxon>
        <taxon>Chitinophaga</taxon>
    </lineage>
</organism>
<dbReference type="KEGG" id="coy:HF329_10920"/>
<dbReference type="AlphaFoldDB" id="A0AAE6ZF38"/>
<evidence type="ECO:0000313" key="2">
    <source>
        <dbReference type="EMBL" id="QJB31805.1"/>
    </source>
</evidence>
<dbReference type="EMBL" id="CP051205">
    <property type="protein sequence ID" value="QJB31805.1"/>
    <property type="molecule type" value="Genomic_DNA"/>
</dbReference>
<sequence length="221" mass="25978">MYLTFNTVSELICLLAGSFCLYRDKEPAWRLLILYLFLVCCVEFSGIYFRKVLHQSNVPLYNIFLLIEGLAYSLFFYHLLRPYWRVGIWTAVWLLIFFAAFTTEVAITGLKSYANYTASTLAVVVVILCLCYYYCMLHASEYFELGKYAPFWWVNGTLFFYFGSTTTNIFFSFLMTDYGASFSFSIRYIILNVLNILLYCCWSYAFLCRYLQRRYTSSSAS</sequence>
<name>A0AAE6ZF38_9BACT</name>
<evidence type="ECO:0000313" key="3">
    <source>
        <dbReference type="Proteomes" id="UP000502421"/>
    </source>
</evidence>
<feature type="transmembrane region" description="Helical" evidence="1">
    <location>
        <begin position="119"/>
        <end position="139"/>
    </location>
</feature>
<dbReference type="Proteomes" id="UP000502421">
    <property type="component" value="Chromosome"/>
</dbReference>
<accession>A0AAE6ZF38</accession>
<feature type="transmembrane region" description="Helical" evidence="1">
    <location>
        <begin position="61"/>
        <end position="80"/>
    </location>
</feature>
<reference evidence="3" key="1">
    <citation type="submission" date="2020-04" db="EMBL/GenBank/DDBJ databases">
        <authorList>
            <person name="Kittiwongwattana C."/>
        </authorList>
    </citation>
    <scope>NUCLEOTIDE SEQUENCE [LARGE SCALE GENOMIC DNA]</scope>
    <source>
        <strain evidence="3">1310</strain>
    </source>
</reference>
<protein>
    <submittedName>
        <fullName evidence="2">Uncharacterized protein</fullName>
    </submittedName>
</protein>
<evidence type="ECO:0000256" key="1">
    <source>
        <dbReference type="SAM" id="Phobius"/>
    </source>
</evidence>
<gene>
    <name evidence="2" type="ORF">HF329_10920</name>
</gene>
<keyword evidence="1" id="KW-0812">Transmembrane</keyword>